<organism evidence="9">
    <name type="scientific">freshwater metagenome</name>
    <dbReference type="NCBI Taxonomy" id="449393"/>
    <lineage>
        <taxon>unclassified sequences</taxon>
        <taxon>metagenomes</taxon>
        <taxon>ecological metagenomes</taxon>
    </lineage>
</organism>
<dbReference type="InterPro" id="IPR006156">
    <property type="entry name" value="Dihydroneopterin_aldolase"/>
</dbReference>
<dbReference type="SUPFAM" id="SSF55620">
    <property type="entry name" value="Tetrahydrobiopterin biosynthesis enzymes-like"/>
    <property type="match status" value="1"/>
</dbReference>
<evidence type="ECO:0000256" key="3">
    <source>
        <dbReference type="ARBA" id="ARBA00005708"/>
    </source>
</evidence>
<evidence type="ECO:0000259" key="8">
    <source>
        <dbReference type="SMART" id="SM00905"/>
    </source>
</evidence>
<dbReference type="CDD" id="cd00534">
    <property type="entry name" value="DHNA_DHNTPE"/>
    <property type="match status" value="1"/>
</dbReference>
<reference evidence="9" key="1">
    <citation type="submission" date="2020-05" db="EMBL/GenBank/DDBJ databases">
        <authorList>
            <person name="Chiriac C."/>
            <person name="Salcher M."/>
            <person name="Ghai R."/>
            <person name="Kavagutti S V."/>
        </authorList>
    </citation>
    <scope>NUCLEOTIDE SEQUENCE</scope>
</reference>
<evidence type="ECO:0000256" key="4">
    <source>
        <dbReference type="ARBA" id="ARBA00013043"/>
    </source>
</evidence>
<comment type="similarity">
    <text evidence="3">Belongs to the DHNA family.</text>
</comment>
<keyword evidence="6" id="KW-0456">Lyase</keyword>
<dbReference type="GO" id="GO:0004150">
    <property type="term" value="F:dihydroneopterin aldolase activity"/>
    <property type="evidence" value="ECO:0007669"/>
    <property type="project" value="UniProtKB-EC"/>
</dbReference>
<dbReference type="PANTHER" id="PTHR42844">
    <property type="entry name" value="DIHYDRONEOPTERIN ALDOLASE 1-RELATED"/>
    <property type="match status" value="1"/>
</dbReference>
<dbReference type="EC" id="4.1.2.25" evidence="4"/>
<protein>
    <recommendedName>
        <fullName evidence="4">dihydroneopterin aldolase</fullName>
        <ecNumber evidence="4">4.1.2.25</ecNumber>
    </recommendedName>
    <alternativeName>
        <fullName evidence="7">7,8-dihydroneopterin aldolase</fullName>
    </alternativeName>
</protein>
<keyword evidence="5" id="KW-0289">Folate biosynthesis</keyword>
<dbReference type="Gene3D" id="3.30.1130.10">
    <property type="match status" value="1"/>
</dbReference>
<dbReference type="SMART" id="SM00905">
    <property type="entry name" value="FolB"/>
    <property type="match status" value="1"/>
</dbReference>
<evidence type="ECO:0000256" key="5">
    <source>
        <dbReference type="ARBA" id="ARBA00022909"/>
    </source>
</evidence>
<accession>A0A6J6DQA2</accession>
<name>A0A6J6DQA2_9ZZZZ</name>
<dbReference type="InterPro" id="IPR006157">
    <property type="entry name" value="FolB_dom"/>
</dbReference>
<sequence length="120" mass="13289">MSDQITITGIHGYGFHGLFENERTNGQDFYVDLILDLDLAQAAQSDAIEDTVNYAAITELTHQEITTNPVSLIEKLAYRIAERILSSNSKIKSVTVTVHKPQAPVGLKIHDISVIVNKVR</sequence>
<evidence type="ECO:0000256" key="7">
    <source>
        <dbReference type="ARBA" id="ARBA00032903"/>
    </source>
</evidence>
<proteinExistence type="inferred from homology"/>
<dbReference type="GO" id="GO:0046656">
    <property type="term" value="P:folic acid biosynthetic process"/>
    <property type="evidence" value="ECO:0007669"/>
    <property type="project" value="UniProtKB-KW"/>
</dbReference>
<dbReference type="NCBIfam" id="TIGR00525">
    <property type="entry name" value="folB"/>
    <property type="match status" value="1"/>
</dbReference>
<dbReference type="Pfam" id="PF02152">
    <property type="entry name" value="FolB"/>
    <property type="match status" value="1"/>
</dbReference>
<dbReference type="NCBIfam" id="TIGR00526">
    <property type="entry name" value="folB_dom"/>
    <property type="match status" value="1"/>
</dbReference>
<dbReference type="EMBL" id="CAEZTK010000018">
    <property type="protein sequence ID" value="CAB4564343.1"/>
    <property type="molecule type" value="Genomic_DNA"/>
</dbReference>
<evidence type="ECO:0000256" key="6">
    <source>
        <dbReference type="ARBA" id="ARBA00023239"/>
    </source>
</evidence>
<dbReference type="GO" id="GO:0005737">
    <property type="term" value="C:cytoplasm"/>
    <property type="evidence" value="ECO:0007669"/>
    <property type="project" value="TreeGrafter"/>
</dbReference>
<feature type="domain" description="Dihydroneopterin aldolase/epimerase" evidence="8">
    <location>
        <begin position="5"/>
        <end position="118"/>
    </location>
</feature>
<comment type="pathway">
    <text evidence="2">Cofactor biosynthesis; tetrahydrofolate biosynthesis; 2-amino-4-hydroxy-6-hydroxymethyl-7,8-dihydropteridine diphosphate from 7,8-dihydroneopterin triphosphate: step 3/4.</text>
</comment>
<dbReference type="PANTHER" id="PTHR42844:SF1">
    <property type="entry name" value="DIHYDRONEOPTERIN ALDOLASE 1-RELATED"/>
    <property type="match status" value="1"/>
</dbReference>
<evidence type="ECO:0000256" key="2">
    <source>
        <dbReference type="ARBA" id="ARBA00005013"/>
    </source>
</evidence>
<evidence type="ECO:0000256" key="1">
    <source>
        <dbReference type="ARBA" id="ARBA00001353"/>
    </source>
</evidence>
<evidence type="ECO:0000313" key="9">
    <source>
        <dbReference type="EMBL" id="CAB4564343.1"/>
    </source>
</evidence>
<dbReference type="AlphaFoldDB" id="A0A6J6DQA2"/>
<gene>
    <name evidence="9" type="ORF">UFOPK1643_00395</name>
</gene>
<comment type="catalytic activity">
    <reaction evidence="1">
        <text>7,8-dihydroneopterin = 6-hydroxymethyl-7,8-dihydropterin + glycolaldehyde</text>
        <dbReference type="Rhea" id="RHEA:10540"/>
        <dbReference type="ChEBI" id="CHEBI:17001"/>
        <dbReference type="ChEBI" id="CHEBI:17071"/>
        <dbReference type="ChEBI" id="CHEBI:44841"/>
        <dbReference type="EC" id="4.1.2.25"/>
    </reaction>
</comment>
<dbReference type="InterPro" id="IPR043133">
    <property type="entry name" value="GTP-CH-I_C/QueF"/>
</dbReference>